<dbReference type="Pfam" id="PF02636">
    <property type="entry name" value="Methyltransf_28"/>
    <property type="match status" value="1"/>
</dbReference>
<keyword evidence="5 7" id="KW-0496">Mitochondrion</keyword>
<evidence type="ECO:0000256" key="3">
    <source>
        <dbReference type="ARBA" id="ARBA00022603"/>
    </source>
</evidence>
<keyword evidence="10" id="KW-1185">Reference proteome</keyword>
<evidence type="ECO:0000313" key="9">
    <source>
        <dbReference type="EMBL" id="ORZ31480.1"/>
    </source>
</evidence>
<evidence type="ECO:0000256" key="6">
    <source>
        <dbReference type="ARBA" id="ARBA00048612"/>
    </source>
</evidence>
<organism evidence="9 10">
    <name type="scientific">Catenaria anguillulae PL171</name>
    <dbReference type="NCBI Taxonomy" id="765915"/>
    <lineage>
        <taxon>Eukaryota</taxon>
        <taxon>Fungi</taxon>
        <taxon>Fungi incertae sedis</taxon>
        <taxon>Blastocladiomycota</taxon>
        <taxon>Blastocladiomycetes</taxon>
        <taxon>Blastocladiales</taxon>
        <taxon>Catenariaceae</taxon>
        <taxon>Catenaria</taxon>
    </lineage>
</organism>
<evidence type="ECO:0000256" key="5">
    <source>
        <dbReference type="ARBA" id="ARBA00023128"/>
    </source>
</evidence>
<sequence length="565" mass="62981">MAPSTRSASTSTNSTAAKTRANKPPNTANRTTKPVTATTSTGKKITFPSVPAASTLPPPTKRPTKWDIAPDTPEYAARRTPRSQFKDYTLEKVMATTDPPVCSVMTSRDFIHNSLYNPHYGYFSKQARIWQMLEPIDCTQLRSTLEFMNTVGEQYAKIEAELEQEARVVDDVTRQIWHTPTELFKPWYGAAIAKHIQSTYSASFDQTAPLTIYEVGGGNGTLMCNVLDHLRTHAPDVYARTRYHIIEISSNLASIQRGKAASHGHADKVHIVNQSVFDSSSASTLSDPNPCFVIALEVIDNLAHDVVRWDLTTRAPVQGVIATDNFNDHVEEYVPIATDSLLARTLALHALQGHWGPGLRDPWWTLTAPLPAFARRALTRGIPFAPNLSRRAFVPTNLVALFETLKKRFPQHRLVMSDFSALPDTMTKERNAPVVQTRFKQSMVPVSTYAVQPGFFDIFFPTEFEVARGMYEVIMSNGYEPETVGEVSLRVLQEHGDKGNVGQELVHQVSEKIGMSTPSRAMGMGAQVVTHRAFLERNADLDKTRTTSGENPMLMYYENCMFLLS</sequence>
<dbReference type="STRING" id="765915.A0A1Y2HA55"/>
<evidence type="ECO:0000313" key="10">
    <source>
        <dbReference type="Proteomes" id="UP000193411"/>
    </source>
</evidence>
<feature type="region of interest" description="Disordered" evidence="8">
    <location>
        <begin position="1"/>
        <end position="79"/>
    </location>
</feature>
<dbReference type="AlphaFoldDB" id="A0A1Y2HA55"/>
<dbReference type="InterPro" id="IPR038375">
    <property type="entry name" value="NDUFAF7_sf"/>
</dbReference>
<dbReference type="Proteomes" id="UP000193411">
    <property type="component" value="Unassembled WGS sequence"/>
</dbReference>
<keyword evidence="4 7" id="KW-0808">Transferase</keyword>
<evidence type="ECO:0000256" key="4">
    <source>
        <dbReference type="ARBA" id="ARBA00022679"/>
    </source>
</evidence>
<dbReference type="SUPFAM" id="SSF53335">
    <property type="entry name" value="S-adenosyl-L-methionine-dependent methyltransferases"/>
    <property type="match status" value="1"/>
</dbReference>
<feature type="compositionally biased region" description="Polar residues" evidence="8">
    <location>
        <begin position="24"/>
        <end position="43"/>
    </location>
</feature>
<evidence type="ECO:0000256" key="1">
    <source>
        <dbReference type="ARBA" id="ARBA00004173"/>
    </source>
</evidence>
<protein>
    <recommendedName>
        <fullName evidence="7">Protein arginine methyltransferase NDUFAF7</fullName>
        <ecNumber evidence="7">2.1.1.320</ecNumber>
    </recommendedName>
</protein>
<dbReference type="PANTHER" id="PTHR12049:SF5">
    <property type="entry name" value="PROTEIN ARGININE METHYLTRANSFERASE NDUFAF7 HOMOLOG, MITOCHONDRIAL"/>
    <property type="match status" value="1"/>
</dbReference>
<dbReference type="EMBL" id="MCFL01000059">
    <property type="protein sequence ID" value="ORZ31480.1"/>
    <property type="molecule type" value="Genomic_DNA"/>
</dbReference>
<accession>A0A1Y2HA55</accession>
<feature type="compositionally biased region" description="Low complexity" evidence="8">
    <location>
        <begin position="1"/>
        <end position="23"/>
    </location>
</feature>
<dbReference type="PANTHER" id="PTHR12049">
    <property type="entry name" value="PROTEIN ARGININE METHYLTRANSFERASE NDUFAF7, MITOCHONDRIAL"/>
    <property type="match status" value="1"/>
</dbReference>
<comment type="subcellular location">
    <subcellularLocation>
        <location evidence="1 7">Mitochondrion</location>
    </subcellularLocation>
</comment>
<dbReference type="InterPro" id="IPR003788">
    <property type="entry name" value="NDUFAF7"/>
</dbReference>
<evidence type="ECO:0000256" key="8">
    <source>
        <dbReference type="SAM" id="MobiDB-lite"/>
    </source>
</evidence>
<evidence type="ECO:0000256" key="7">
    <source>
        <dbReference type="RuleBase" id="RU364114"/>
    </source>
</evidence>
<reference evidence="9 10" key="1">
    <citation type="submission" date="2016-07" db="EMBL/GenBank/DDBJ databases">
        <title>Pervasive Adenine N6-methylation of Active Genes in Fungi.</title>
        <authorList>
            <consortium name="DOE Joint Genome Institute"/>
            <person name="Mondo S.J."/>
            <person name="Dannebaum R.O."/>
            <person name="Kuo R.C."/>
            <person name="Labutti K."/>
            <person name="Haridas S."/>
            <person name="Kuo A."/>
            <person name="Salamov A."/>
            <person name="Ahrendt S.R."/>
            <person name="Lipzen A."/>
            <person name="Sullivan W."/>
            <person name="Andreopoulos W.B."/>
            <person name="Clum A."/>
            <person name="Lindquist E."/>
            <person name="Daum C."/>
            <person name="Ramamoorthy G.K."/>
            <person name="Gryganskyi A."/>
            <person name="Culley D."/>
            <person name="Magnuson J.K."/>
            <person name="James T.Y."/>
            <person name="O'Malley M.A."/>
            <person name="Stajich J.E."/>
            <person name="Spatafora J.W."/>
            <person name="Visel A."/>
            <person name="Grigoriev I.V."/>
        </authorList>
    </citation>
    <scope>NUCLEOTIDE SEQUENCE [LARGE SCALE GENOMIC DNA]</scope>
    <source>
        <strain evidence="9 10">PL171</strain>
    </source>
</reference>
<comment type="catalytic activity">
    <reaction evidence="6 7">
        <text>L-arginyl-[protein] + 2 S-adenosyl-L-methionine = N(omega),N(omega)'-dimethyl-L-arginyl-[protein] + 2 S-adenosyl-L-homocysteine + 2 H(+)</text>
        <dbReference type="Rhea" id="RHEA:48108"/>
        <dbReference type="Rhea" id="RHEA-COMP:10532"/>
        <dbReference type="Rhea" id="RHEA-COMP:11992"/>
        <dbReference type="ChEBI" id="CHEBI:15378"/>
        <dbReference type="ChEBI" id="CHEBI:29965"/>
        <dbReference type="ChEBI" id="CHEBI:57856"/>
        <dbReference type="ChEBI" id="CHEBI:59789"/>
        <dbReference type="ChEBI" id="CHEBI:88221"/>
        <dbReference type="EC" id="2.1.1.320"/>
    </reaction>
</comment>
<comment type="function">
    <text evidence="7">Arginine methyltransferase involved in the assembly or stability of mitochondrial NADH:ubiquinone oxidoreductase complex (complex I).</text>
</comment>
<name>A0A1Y2HA55_9FUNG</name>
<gene>
    <name evidence="9" type="ORF">BCR44DRAFT_119621</name>
</gene>
<proteinExistence type="inferred from homology"/>
<dbReference type="InterPro" id="IPR029063">
    <property type="entry name" value="SAM-dependent_MTases_sf"/>
</dbReference>
<dbReference type="GO" id="GO:0005739">
    <property type="term" value="C:mitochondrion"/>
    <property type="evidence" value="ECO:0007669"/>
    <property type="project" value="UniProtKB-SubCell"/>
</dbReference>
<dbReference type="Gene3D" id="3.40.50.12710">
    <property type="match status" value="1"/>
</dbReference>
<dbReference type="OrthoDB" id="17415at2759"/>
<dbReference type="GO" id="GO:0032259">
    <property type="term" value="P:methylation"/>
    <property type="evidence" value="ECO:0007669"/>
    <property type="project" value="UniProtKB-KW"/>
</dbReference>
<dbReference type="EC" id="2.1.1.320" evidence="7"/>
<evidence type="ECO:0000256" key="2">
    <source>
        <dbReference type="ARBA" id="ARBA00005891"/>
    </source>
</evidence>
<comment type="caution">
    <text evidence="9">The sequence shown here is derived from an EMBL/GenBank/DDBJ whole genome shotgun (WGS) entry which is preliminary data.</text>
</comment>
<comment type="similarity">
    <text evidence="2 7">Belongs to the NDUFAF7 family.</text>
</comment>
<keyword evidence="3 7" id="KW-0489">Methyltransferase</keyword>
<dbReference type="GO" id="GO:0035243">
    <property type="term" value="F:protein-arginine omega-N symmetric methyltransferase activity"/>
    <property type="evidence" value="ECO:0007669"/>
    <property type="project" value="UniProtKB-EC"/>
</dbReference>